<feature type="compositionally biased region" description="Acidic residues" evidence="1">
    <location>
        <begin position="11"/>
        <end position="23"/>
    </location>
</feature>
<evidence type="ECO:0000256" key="1">
    <source>
        <dbReference type="SAM" id="MobiDB-lite"/>
    </source>
</evidence>
<dbReference type="AlphaFoldDB" id="A0A812LH96"/>
<feature type="transmembrane region" description="Helical" evidence="2">
    <location>
        <begin position="282"/>
        <end position="307"/>
    </location>
</feature>
<feature type="transmembrane region" description="Helical" evidence="2">
    <location>
        <begin position="212"/>
        <end position="237"/>
    </location>
</feature>
<reference evidence="3" key="1">
    <citation type="submission" date="2021-02" db="EMBL/GenBank/DDBJ databases">
        <authorList>
            <person name="Dougan E. K."/>
            <person name="Rhodes N."/>
            <person name="Thang M."/>
            <person name="Chan C."/>
        </authorList>
    </citation>
    <scope>NUCLEOTIDE SEQUENCE</scope>
</reference>
<gene>
    <name evidence="3" type="ORF">SNAT2548_LOCUS11661</name>
</gene>
<evidence type="ECO:0000313" key="4">
    <source>
        <dbReference type="Proteomes" id="UP000604046"/>
    </source>
</evidence>
<comment type="caution">
    <text evidence="3">The sequence shown here is derived from an EMBL/GenBank/DDBJ whole genome shotgun (WGS) entry which is preliminary data.</text>
</comment>
<dbReference type="EMBL" id="CAJNDS010001068">
    <property type="protein sequence ID" value="CAE7246072.1"/>
    <property type="molecule type" value="Genomic_DNA"/>
</dbReference>
<dbReference type="Proteomes" id="UP000604046">
    <property type="component" value="Unassembled WGS sequence"/>
</dbReference>
<name>A0A812LH96_9DINO</name>
<keyword evidence="4" id="KW-1185">Reference proteome</keyword>
<proteinExistence type="predicted"/>
<feature type="transmembrane region" description="Helical" evidence="2">
    <location>
        <begin position="84"/>
        <end position="105"/>
    </location>
</feature>
<keyword evidence="2" id="KW-0472">Membrane</keyword>
<feature type="transmembrane region" description="Helical" evidence="2">
    <location>
        <begin position="143"/>
        <end position="164"/>
    </location>
</feature>
<evidence type="ECO:0000256" key="2">
    <source>
        <dbReference type="SAM" id="Phobius"/>
    </source>
</evidence>
<dbReference type="OrthoDB" id="431174at2759"/>
<feature type="transmembrane region" description="Helical" evidence="2">
    <location>
        <begin position="111"/>
        <end position="131"/>
    </location>
</feature>
<protein>
    <recommendedName>
        <fullName evidence="5">Ion transport domain-containing protein</fullName>
    </recommendedName>
</protein>
<evidence type="ECO:0000313" key="3">
    <source>
        <dbReference type="EMBL" id="CAE7246072.1"/>
    </source>
</evidence>
<keyword evidence="2" id="KW-1133">Transmembrane helix</keyword>
<organism evidence="3 4">
    <name type="scientific">Symbiodinium natans</name>
    <dbReference type="NCBI Taxonomy" id="878477"/>
    <lineage>
        <taxon>Eukaryota</taxon>
        <taxon>Sar</taxon>
        <taxon>Alveolata</taxon>
        <taxon>Dinophyceae</taxon>
        <taxon>Suessiales</taxon>
        <taxon>Symbiodiniaceae</taxon>
        <taxon>Symbiodinium</taxon>
    </lineage>
</organism>
<feature type="region of interest" description="Disordered" evidence="1">
    <location>
        <begin position="1"/>
        <end position="23"/>
    </location>
</feature>
<sequence length="378" mass="42896">MISLPAAGDAAEMEGTADDLESESSEASVFQMLTEWQKRADEQGTYRISRRKSCEKLTTKRLQSGKYNFKWGRKLRGGQRFRQIWALLSGACILQDCFSIPLLAFGRGPTWLLDIMEAVFWTVNIPVLAWFLSIHDSWNWREVILACLVETILVCMLYVELLTWVHSVDVAVALLRGLQLGRVLHLPRLYDWAGLARPVSNWMHRSSREVRALVNMLLSMVLGLFFLHVLTCLSFAVRSDGASLDDLPMQDQYRITLETAMGRLHPVRTAENMLLPTQLERVVALLASGSALLFGSMFASLVTNDLADIRRVRRQQKETVYQVSDYLTIFPIPWDLEKQCKEFLRTKMAGQAAPCKAEIAQLLPDFLRPGIRSEGVLC</sequence>
<evidence type="ECO:0008006" key="5">
    <source>
        <dbReference type="Google" id="ProtNLM"/>
    </source>
</evidence>
<accession>A0A812LH96</accession>
<keyword evidence="2" id="KW-0812">Transmembrane</keyword>